<reference evidence="1" key="1">
    <citation type="submission" date="2019-09" db="EMBL/GenBank/DDBJ databases">
        <title>Characterisation of the sponge microbiome using genome-centric metagenomics.</title>
        <authorList>
            <person name="Engelberts J.P."/>
            <person name="Robbins S.J."/>
            <person name="De Goeij J.M."/>
            <person name="Aranda M."/>
            <person name="Bell S.C."/>
            <person name="Webster N.S."/>
        </authorList>
    </citation>
    <scope>NUCLEOTIDE SEQUENCE</scope>
    <source>
        <strain evidence="1">SB0664_bin_43</strain>
    </source>
</reference>
<protein>
    <submittedName>
        <fullName evidence="1">Cell filamentation protein Fic</fullName>
    </submittedName>
</protein>
<sequence length="136" mass="15145">MDTPAQNCFSGPVTVFQERRLPVPATLAGYAALVGAYNLQVPLPRNLSAIGERHRFIEQDGWRIYSPRYMPDASLEGHLVFALKHEGLDLAVLKRLFVATGPAPLADLVKARPTGAYARRIWCLYEWLTGARLDLP</sequence>
<comment type="caution">
    <text evidence="1">The sequence shown here is derived from an EMBL/GenBank/DDBJ whole genome shotgun (WGS) entry which is preliminary data.</text>
</comment>
<dbReference type="AlphaFoldDB" id="A0A6B0Y7C3"/>
<evidence type="ECO:0000313" key="1">
    <source>
        <dbReference type="EMBL" id="MXY35026.1"/>
    </source>
</evidence>
<proteinExistence type="predicted"/>
<accession>A0A6B0Y7C3</accession>
<organism evidence="1">
    <name type="scientific">Boseongicola sp. SB0664_bin_43</name>
    <dbReference type="NCBI Taxonomy" id="2604844"/>
    <lineage>
        <taxon>Bacteria</taxon>
        <taxon>Pseudomonadati</taxon>
        <taxon>Pseudomonadota</taxon>
        <taxon>Alphaproteobacteria</taxon>
        <taxon>Rhodobacterales</taxon>
        <taxon>Paracoccaceae</taxon>
        <taxon>Boseongicola</taxon>
    </lineage>
</organism>
<name>A0A6B0Y7C3_9RHOB</name>
<feature type="non-terminal residue" evidence="1">
    <location>
        <position position="136"/>
    </location>
</feature>
<gene>
    <name evidence="1" type="ORF">F4Y60_13275</name>
</gene>
<dbReference type="EMBL" id="VXRY01000546">
    <property type="protein sequence ID" value="MXY35026.1"/>
    <property type="molecule type" value="Genomic_DNA"/>
</dbReference>